<evidence type="ECO:0000256" key="11">
    <source>
        <dbReference type="SAM" id="Phobius"/>
    </source>
</evidence>
<keyword evidence="16" id="KW-1185">Reference proteome</keyword>
<dbReference type="PROSITE" id="PS50050">
    <property type="entry name" value="TNFR_NGFR_2"/>
    <property type="match status" value="2"/>
</dbReference>
<evidence type="ECO:0000313" key="15">
    <source>
        <dbReference type="EMBL" id="KAK1154288.1"/>
    </source>
</evidence>
<comment type="caution">
    <text evidence="9">Lacks conserved residue(s) required for the propagation of feature annotation.</text>
</comment>
<keyword evidence="7 15" id="KW-0675">Receptor</keyword>
<keyword evidence="5 11" id="KW-0472">Membrane</keyword>
<gene>
    <name evidence="15" type="primary">Tnfrsf22</name>
    <name evidence="15" type="ORF">AOXY_G28606</name>
</gene>
<feature type="compositionally biased region" description="Polar residues" evidence="10">
    <location>
        <begin position="273"/>
        <end position="296"/>
    </location>
</feature>
<dbReference type="Pfam" id="PF00020">
    <property type="entry name" value="TNFR_c6"/>
    <property type="match status" value="2"/>
</dbReference>
<feature type="repeat" description="TNFR-Cys" evidence="9">
    <location>
        <begin position="124"/>
        <end position="165"/>
    </location>
</feature>
<feature type="compositionally biased region" description="Polar residues" evidence="10">
    <location>
        <begin position="241"/>
        <end position="251"/>
    </location>
</feature>
<feature type="transmembrane region" description="Helical" evidence="11">
    <location>
        <begin position="183"/>
        <end position="204"/>
    </location>
</feature>
<dbReference type="Gene3D" id="2.10.50.10">
    <property type="entry name" value="Tumor Necrosis Factor Receptor, subunit A, domain 2"/>
    <property type="match status" value="3"/>
</dbReference>
<name>A0AAD8CRJ3_ACIOX</name>
<feature type="region of interest" description="Disordered" evidence="10">
    <location>
        <begin position="214"/>
        <end position="308"/>
    </location>
</feature>
<dbReference type="SMART" id="SM00208">
    <property type="entry name" value="TNFR"/>
    <property type="match status" value="3"/>
</dbReference>
<evidence type="ECO:0000259" key="14">
    <source>
        <dbReference type="PROSITE" id="PS50050"/>
    </source>
</evidence>
<accession>A0AAD8CRJ3</accession>
<organism evidence="15 16">
    <name type="scientific">Acipenser oxyrinchus oxyrinchus</name>
    <dbReference type="NCBI Taxonomy" id="40147"/>
    <lineage>
        <taxon>Eukaryota</taxon>
        <taxon>Metazoa</taxon>
        <taxon>Chordata</taxon>
        <taxon>Craniata</taxon>
        <taxon>Vertebrata</taxon>
        <taxon>Euteleostomi</taxon>
        <taxon>Actinopterygii</taxon>
        <taxon>Chondrostei</taxon>
        <taxon>Acipenseriformes</taxon>
        <taxon>Acipenseridae</taxon>
        <taxon>Acipenser</taxon>
    </lineage>
</organism>
<evidence type="ECO:0000256" key="3">
    <source>
        <dbReference type="ARBA" id="ARBA00022729"/>
    </source>
</evidence>
<evidence type="ECO:0000256" key="8">
    <source>
        <dbReference type="ARBA" id="ARBA00023180"/>
    </source>
</evidence>
<feature type="signal peptide" evidence="12">
    <location>
        <begin position="1"/>
        <end position="18"/>
    </location>
</feature>
<dbReference type="Pfam" id="PF00531">
    <property type="entry name" value="Death"/>
    <property type="match status" value="1"/>
</dbReference>
<dbReference type="GO" id="GO:0009986">
    <property type="term" value="C:cell surface"/>
    <property type="evidence" value="ECO:0007669"/>
    <property type="project" value="TreeGrafter"/>
</dbReference>
<dbReference type="FunFam" id="2.10.50.10:FF:000004">
    <property type="entry name" value="Tumor necrosis factor receptor superfamily member 6"/>
    <property type="match status" value="1"/>
</dbReference>
<feature type="domain" description="Death" evidence="13">
    <location>
        <begin position="347"/>
        <end position="414"/>
    </location>
</feature>
<feature type="disulfide bond" evidence="9">
    <location>
        <begin position="147"/>
        <end position="165"/>
    </location>
</feature>
<dbReference type="SUPFAM" id="SSF57586">
    <property type="entry name" value="TNF receptor-like"/>
    <property type="match status" value="2"/>
</dbReference>
<dbReference type="PROSITE" id="PS00652">
    <property type="entry name" value="TNFR_NGFR_1"/>
    <property type="match status" value="1"/>
</dbReference>
<evidence type="ECO:0000256" key="12">
    <source>
        <dbReference type="SAM" id="SignalP"/>
    </source>
</evidence>
<feature type="domain" description="TNFR-Cys" evidence="14">
    <location>
        <begin position="82"/>
        <end position="123"/>
    </location>
</feature>
<dbReference type="AlphaFoldDB" id="A0AAD8CRJ3"/>
<feature type="disulfide bond" evidence="9">
    <location>
        <begin position="144"/>
        <end position="157"/>
    </location>
</feature>
<dbReference type="InterPro" id="IPR000488">
    <property type="entry name" value="Death_dom"/>
</dbReference>
<dbReference type="GO" id="GO:0004888">
    <property type="term" value="F:transmembrane signaling receptor activity"/>
    <property type="evidence" value="ECO:0007669"/>
    <property type="project" value="UniProtKB-ARBA"/>
</dbReference>
<sequence>MNIVLGLTLLVLIAPSLCFPVDSDKTDRLDTDVSLRENRTAREITCRGEQYPHSGFCCLNCPAGTYVKKKCTTAGSSGQCAACTPGTDYTEHSSGLERCLQCTRCRSDQEEAVPCTPSQNRVCQCKSGTHYCLPEEPCEVCKRCSKCPEGKEVRTNCNATANTVCGTKDSPPAGTESDSSSSIIALAVVLPLTVVVLAVIGFILRRKRSNENRGLSVNTETPSDIPSTSSPIEMQNHHNNNESQMQESTHLMQAERSPETAGQDSDDCGLGGSLSNTATSSQNSLSSVPYHSTPPQRGSPPSDRASLASAATLEDSSELYSLTPLQDNALMDCLDEFYKVPIKSRIRFMRKVGLHNNKIDRAQANHPGNVEEQFHEMLLTWHEERGQAADINILLRALLNLDHRLTVETIIEEVVKNQFYTKSDVHLL</sequence>
<dbReference type="InterPro" id="IPR034024">
    <property type="entry name" value="TNFRSF10_N"/>
</dbReference>
<dbReference type="SUPFAM" id="SSF47986">
    <property type="entry name" value="DEATH domain"/>
    <property type="match status" value="1"/>
</dbReference>
<evidence type="ECO:0000256" key="10">
    <source>
        <dbReference type="SAM" id="MobiDB-lite"/>
    </source>
</evidence>
<feature type="compositionally biased region" description="Low complexity" evidence="10">
    <location>
        <begin position="219"/>
        <end position="233"/>
    </location>
</feature>
<protein>
    <submittedName>
        <fullName evidence="15">Tumor necrosis factor receptor superfamily member 10B-like</fullName>
    </submittedName>
</protein>
<dbReference type="InterPro" id="IPR052491">
    <property type="entry name" value="TNFRSF10"/>
</dbReference>
<dbReference type="GO" id="GO:0036462">
    <property type="term" value="P:TRAIL-activated apoptotic signaling pathway"/>
    <property type="evidence" value="ECO:0007669"/>
    <property type="project" value="TreeGrafter"/>
</dbReference>
<evidence type="ECO:0000256" key="5">
    <source>
        <dbReference type="ARBA" id="ARBA00023136"/>
    </source>
</evidence>
<feature type="domain" description="TNFR-Cys" evidence="14">
    <location>
        <begin position="124"/>
        <end position="165"/>
    </location>
</feature>
<evidence type="ECO:0000256" key="6">
    <source>
        <dbReference type="ARBA" id="ARBA00023157"/>
    </source>
</evidence>
<evidence type="ECO:0000256" key="2">
    <source>
        <dbReference type="ARBA" id="ARBA00022703"/>
    </source>
</evidence>
<evidence type="ECO:0000256" key="1">
    <source>
        <dbReference type="ARBA" id="ARBA00004370"/>
    </source>
</evidence>
<feature type="repeat" description="TNFR-Cys" evidence="9">
    <location>
        <begin position="82"/>
        <end position="123"/>
    </location>
</feature>
<dbReference type="GO" id="GO:0043065">
    <property type="term" value="P:positive regulation of apoptotic process"/>
    <property type="evidence" value="ECO:0007669"/>
    <property type="project" value="TreeGrafter"/>
</dbReference>
<dbReference type="PANTHER" id="PTHR46330:SF6">
    <property type="entry name" value="HEMATOPOIETIC DEATH RECEPTOR-RELATED"/>
    <property type="match status" value="1"/>
</dbReference>
<feature type="disulfide bond" evidence="9">
    <location>
        <begin position="105"/>
        <end position="123"/>
    </location>
</feature>
<evidence type="ECO:0000259" key="13">
    <source>
        <dbReference type="PROSITE" id="PS50017"/>
    </source>
</evidence>
<evidence type="ECO:0000256" key="7">
    <source>
        <dbReference type="ARBA" id="ARBA00023170"/>
    </source>
</evidence>
<dbReference type="Gene3D" id="1.10.533.10">
    <property type="entry name" value="Death Domain, Fas"/>
    <property type="match status" value="1"/>
</dbReference>
<evidence type="ECO:0000313" key="16">
    <source>
        <dbReference type="Proteomes" id="UP001230051"/>
    </source>
</evidence>
<comment type="caution">
    <text evidence="15">The sequence shown here is derived from an EMBL/GenBank/DDBJ whole genome shotgun (WGS) entry which is preliminary data.</text>
</comment>
<proteinExistence type="predicted"/>
<keyword evidence="4" id="KW-0677">Repeat</keyword>
<keyword evidence="8" id="KW-0325">Glycoprotein</keyword>
<dbReference type="InterPro" id="IPR011029">
    <property type="entry name" value="DEATH-like_dom_sf"/>
</dbReference>
<feature type="disulfide bond" evidence="9">
    <location>
        <begin position="102"/>
        <end position="115"/>
    </location>
</feature>
<keyword evidence="2" id="KW-0053">Apoptosis</keyword>
<dbReference type="Proteomes" id="UP001230051">
    <property type="component" value="Unassembled WGS sequence"/>
</dbReference>
<keyword evidence="11" id="KW-1133">Transmembrane helix</keyword>
<keyword evidence="6 9" id="KW-1015">Disulfide bond</keyword>
<dbReference type="InterPro" id="IPR001368">
    <property type="entry name" value="TNFR/NGFR_Cys_rich_reg"/>
</dbReference>
<keyword evidence="11" id="KW-0812">Transmembrane</keyword>
<reference evidence="15" key="1">
    <citation type="submission" date="2022-02" db="EMBL/GenBank/DDBJ databases">
        <title>Atlantic sturgeon de novo genome assembly.</title>
        <authorList>
            <person name="Stock M."/>
            <person name="Klopp C."/>
            <person name="Guiguen Y."/>
            <person name="Cabau C."/>
            <person name="Parinello H."/>
            <person name="Santidrian Yebra-Pimentel E."/>
            <person name="Kuhl H."/>
            <person name="Dirks R.P."/>
            <person name="Guessner J."/>
            <person name="Wuertz S."/>
            <person name="Du K."/>
            <person name="Schartl M."/>
        </authorList>
    </citation>
    <scope>NUCLEOTIDE SEQUENCE</scope>
    <source>
        <strain evidence="15">STURGEONOMICS-FGT-2020</strain>
        <tissue evidence="15">Whole blood</tissue>
    </source>
</reference>
<comment type="subcellular location">
    <subcellularLocation>
        <location evidence="1">Membrane</location>
    </subcellularLocation>
</comment>
<dbReference type="PROSITE" id="PS50017">
    <property type="entry name" value="DEATH_DOMAIN"/>
    <property type="match status" value="1"/>
</dbReference>
<evidence type="ECO:0000256" key="4">
    <source>
        <dbReference type="ARBA" id="ARBA00022737"/>
    </source>
</evidence>
<dbReference type="PANTHER" id="PTHR46330">
    <property type="entry name" value="TUMOR NECROSIS FACTOR RECEPTOR SUPERFAMILY MEMBER 10B"/>
    <property type="match status" value="1"/>
</dbReference>
<dbReference type="GO" id="GO:0005886">
    <property type="term" value="C:plasma membrane"/>
    <property type="evidence" value="ECO:0007669"/>
    <property type="project" value="TreeGrafter"/>
</dbReference>
<feature type="chain" id="PRO_5041988618" evidence="12">
    <location>
        <begin position="19"/>
        <end position="428"/>
    </location>
</feature>
<evidence type="ECO:0000256" key="9">
    <source>
        <dbReference type="PROSITE-ProRule" id="PRU00206"/>
    </source>
</evidence>
<keyword evidence="3 12" id="KW-0732">Signal</keyword>
<dbReference type="EMBL" id="JAGXEW010000036">
    <property type="protein sequence ID" value="KAK1154288.1"/>
    <property type="molecule type" value="Genomic_DNA"/>
</dbReference>
<dbReference type="CDD" id="cd10580">
    <property type="entry name" value="TNFRSF10"/>
    <property type="match status" value="1"/>
</dbReference>